<evidence type="ECO:0000256" key="4">
    <source>
        <dbReference type="ARBA" id="ARBA00023163"/>
    </source>
</evidence>
<dbReference type="SUPFAM" id="SSF53850">
    <property type="entry name" value="Periplasmic binding protein-like II"/>
    <property type="match status" value="1"/>
</dbReference>
<feature type="domain" description="HTH lysR-type" evidence="5">
    <location>
        <begin position="2"/>
        <end position="59"/>
    </location>
</feature>
<dbReference type="GO" id="GO:0003700">
    <property type="term" value="F:DNA-binding transcription factor activity"/>
    <property type="evidence" value="ECO:0007669"/>
    <property type="project" value="InterPro"/>
</dbReference>
<dbReference type="Gene3D" id="3.40.190.290">
    <property type="match status" value="1"/>
</dbReference>
<comment type="similarity">
    <text evidence="1">Belongs to the LysR transcriptional regulatory family.</text>
</comment>
<dbReference type="PANTHER" id="PTHR30126">
    <property type="entry name" value="HTH-TYPE TRANSCRIPTIONAL REGULATOR"/>
    <property type="match status" value="1"/>
</dbReference>
<keyword evidence="4" id="KW-0804">Transcription</keyword>
<name>E7G8R1_9FIRM</name>
<dbReference type="PRINTS" id="PR00039">
    <property type="entry name" value="HTHLYSR"/>
</dbReference>
<evidence type="ECO:0000313" key="6">
    <source>
        <dbReference type="EMBL" id="EFW05592.1"/>
    </source>
</evidence>
<dbReference type="InterPro" id="IPR005119">
    <property type="entry name" value="LysR_subst-bd"/>
</dbReference>
<dbReference type="RefSeq" id="WP_008788265.1">
    <property type="nucleotide sequence ID" value="NZ_AKCB01000002.1"/>
</dbReference>
<comment type="caution">
    <text evidence="6">The sequence shown here is derived from an EMBL/GenBank/DDBJ whole genome shotgun (WGS) entry which is preliminary data.</text>
</comment>
<reference evidence="6 7" key="1">
    <citation type="submission" date="2010-12" db="EMBL/GenBank/DDBJ databases">
        <title>The Genome Sequence of Coprobacillus sp. strain 29_1.</title>
        <authorList>
            <consortium name="The Broad Institute Genome Sequencing Platform"/>
            <person name="Earl A."/>
            <person name="Ward D."/>
            <person name="Feldgarden M."/>
            <person name="Gevers D."/>
            <person name="Daigneault M."/>
            <person name="Sibley C.D."/>
            <person name="White A."/>
            <person name="Strauss J."/>
            <person name="Allen-Vercoe E."/>
            <person name="Young S.K."/>
            <person name="Zeng Q."/>
            <person name="Gargeya S."/>
            <person name="Fitzgerald M."/>
            <person name="Haas B."/>
            <person name="Abouelleil A."/>
            <person name="Alvarado L."/>
            <person name="Arachchi H.M."/>
            <person name="Berlin A."/>
            <person name="Brown A."/>
            <person name="Chapman S.B."/>
            <person name="Chen Z."/>
            <person name="Dunbar C."/>
            <person name="Freedman E."/>
            <person name="Gearin G."/>
            <person name="Gellesch M."/>
            <person name="Goldberg J."/>
            <person name="Griggs A."/>
            <person name="Gujja S."/>
            <person name="Heilman E."/>
            <person name="Heiman D."/>
            <person name="Howarth C."/>
            <person name="Larson L."/>
            <person name="Lui A."/>
            <person name="MacDonald P.J.P."/>
            <person name="Mehta T."/>
            <person name="Montmayeur A."/>
            <person name="Murphy C."/>
            <person name="Neiman D."/>
            <person name="Pearson M."/>
            <person name="Priest M."/>
            <person name="Roberts A."/>
            <person name="Saif S."/>
            <person name="Shea T."/>
            <person name="Shenoy N."/>
            <person name="Sisk P."/>
            <person name="Stolte C."/>
            <person name="Sykes S."/>
            <person name="White J."/>
            <person name="Yandava C."/>
            <person name="Nusbaum C."/>
            <person name="Birren B."/>
        </authorList>
    </citation>
    <scope>NUCLEOTIDE SEQUENCE [LARGE SCALE GENOMIC DNA]</scope>
    <source>
        <strain evidence="6 7">29_1</strain>
    </source>
</reference>
<dbReference type="SUPFAM" id="SSF46785">
    <property type="entry name" value="Winged helix' DNA-binding domain"/>
    <property type="match status" value="1"/>
</dbReference>
<dbReference type="STRING" id="100884.GCA_000269565_02992"/>
<dbReference type="PROSITE" id="PS50931">
    <property type="entry name" value="HTH_LYSR"/>
    <property type="match status" value="1"/>
</dbReference>
<dbReference type="eggNOG" id="COG0583">
    <property type="taxonomic scope" value="Bacteria"/>
</dbReference>
<dbReference type="Pfam" id="PF03466">
    <property type="entry name" value="LysR_substrate"/>
    <property type="match status" value="1"/>
</dbReference>
<evidence type="ECO:0000256" key="3">
    <source>
        <dbReference type="ARBA" id="ARBA00023125"/>
    </source>
</evidence>
<evidence type="ECO:0000256" key="1">
    <source>
        <dbReference type="ARBA" id="ARBA00009437"/>
    </source>
</evidence>
<gene>
    <name evidence="6" type="ORF">HMPREF9488_01149</name>
</gene>
<evidence type="ECO:0000313" key="7">
    <source>
        <dbReference type="Proteomes" id="UP000003157"/>
    </source>
</evidence>
<keyword evidence="2" id="KW-0805">Transcription regulation</keyword>
<dbReference type="InterPro" id="IPR000847">
    <property type="entry name" value="LysR_HTH_N"/>
</dbReference>
<evidence type="ECO:0000256" key="2">
    <source>
        <dbReference type="ARBA" id="ARBA00023015"/>
    </source>
</evidence>
<dbReference type="HOGENOM" id="CLU_039613_28_0_9"/>
<dbReference type="Gene3D" id="1.10.10.10">
    <property type="entry name" value="Winged helix-like DNA-binding domain superfamily/Winged helix DNA-binding domain"/>
    <property type="match status" value="1"/>
</dbReference>
<sequence>MIEFEQLIHLIAFDEYKTLSRAAKELHISQPVLTRSMQKLEETLDLTLFERTKNRMYLNATGLLAVELAKRIISDTKSMKTQLREFNRKQHTISIGTCAPAPQIYLNQKVSRFYPDKTVSNEIKDINILIDGLKDHTYTFIIMPYEIEDDDIESIMFMEEQLYFSLPHDHHLAHQKAISLKEMDGEKMLLMSNIGFWNQMHNETMPNTKFLIQQDRSVFYDLIELSSLPSFTSDFSMKYDGIPPNRVIIPITDKEAHATFYCCYLKENESQLKAFLYTLNK</sequence>
<dbReference type="GeneID" id="78230791"/>
<evidence type="ECO:0000259" key="5">
    <source>
        <dbReference type="PROSITE" id="PS50931"/>
    </source>
</evidence>
<dbReference type="EMBL" id="ADKX01000021">
    <property type="protein sequence ID" value="EFW05592.1"/>
    <property type="molecule type" value="Genomic_DNA"/>
</dbReference>
<dbReference type="InterPro" id="IPR036390">
    <property type="entry name" value="WH_DNA-bd_sf"/>
</dbReference>
<accession>E7G8R1</accession>
<dbReference type="Proteomes" id="UP000003157">
    <property type="component" value="Unassembled WGS sequence"/>
</dbReference>
<keyword evidence="3" id="KW-0238">DNA-binding</keyword>
<dbReference type="InterPro" id="IPR036388">
    <property type="entry name" value="WH-like_DNA-bd_sf"/>
</dbReference>
<dbReference type="GO" id="GO:0003677">
    <property type="term" value="F:DNA binding"/>
    <property type="evidence" value="ECO:0007669"/>
    <property type="project" value="UniProtKB-KW"/>
</dbReference>
<proteinExistence type="inferred from homology"/>
<dbReference type="CDD" id="cd05466">
    <property type="entry name" value="PBP2_LTTR_substrate"/>
    <property type="match status" value="1"/>
</dbReference>
<dbReference type="AlphaFoldDB" id="E7G8R1"/>
<dbReference type="Pfam" id="PF00126">
    <property type="entry name" value="HTH_1"/>
    <property type="match status" value="1"/>
</dbReference>
<keyword evidence="7" id="KW-1185">Reference proteome</keyword>
<dbReference type="OrthoDB" id="79118at2"/>
<protein>
    <submittedName>
        <fullName evidence="6">Transcriptional regulator MetR</fullName>
    </submittedName>
</protein>
<organism evidence="6 7">
    <name type="scientific">Coprobacillus cateniformis</name>
    <dbReference type="NCBI Taxonomy" id="100884"/>
    <lineage>
        <taxon>Bacteria</taxon>
        <taxon>Bacillati</taxon>
        <taxon>Bacillota</taxon>
        <taxon>Erysipelotrichia</taxon>
        <taxon>Erysipelotrichales</taxon>
        <taxon>Coprobacillaceae</taxon>
        <taxon>Coprobacillus</taxon>
    </lineage>
</organism>